<name>A0A023BUD8_9FLAO</name>
<sequence length="411" mass="46192">MKLNKKHIILLFLGTLICTISIAFTTVLKKQDENSAVLLTKERVFEAGNPIVLDFKLNTPVRTQLFIHSSFGSNVIDPDTDDTTRFTIPEFMAKKKGVVSYTLLGETESLYEGEIRIISNTKTKVHLESYIGPPSIIAGGEDYTMQIVIPTDSFDNPLRDSTAVLIGHQFLDIEKESILQSKDMIAWANIFSYDQSGRILMFSKVSETVSKEFSVEVYPSLPENFEIRSNRKHAYADGNQITEFITSIIKDEHGNIVSDGSLVKFVIKDTKGVLLHTQGSTINGQAVGKILHPDHKDTWQIKAYVPGMAESNILTIAYTQVLDDFEVKFDNDNREITIGPLVSFMEQLIPNGTIVKMDVFKDNQKIDTKIKTSSDGLVRFLLQEGFYVSGNYDMQIKALGIQKEFKNIILQ</sequence>
<proteinExistence type="predicted"/>
<gene>
    <name evidence="1" type="ORF">ATO12_16720</name>
</gene>
<dbReference type="Proteomes" id="UP000023541">
    <property type="component" value="Unassembled WGS sequence"/>
</dbReference>
<dbReference type="eggNOG" id="ENOG502Z7K6">
    <property type="taxonomic scope" value="Bacteria"/>
</dbReference>
<evidence type="ECO:0000313" key="2">
    <source>
        <dbReference type="Proteomes" id="UP000023541"/>
    </source>
</evidence>
<evidence type="ECO:0000313" key="1">
    <source>
        <dbReference type="EMBL" id="EZH73580.1"/>
    </source>
</evidence>
<reference evidence="1 2" key="1">
    <citation type="submission" date="2014-04" db="EMBL/GenBank/DDBJ databases">
        <title>Aquimarina sp. 22II-S11-z7 Genome Sequencing.</title>
        <authorList>
            <person name="Lai Q."/>
        </authorList>
    </citation>
    <scope>NUCLEOTIDE SEQUENCE [LARGE SCALE GENOMIC DNA]</scope>
    <source>
        <strain evidence="1 2">22II-S11-z7</strain>
    </source>
</reference>
<dbReference type="AlphaFoldDB" id="A0A023BUD8"/>
<dbReference type="EMBL" id="AQRA01000005">
    <property type="protein sequence ID" value="EZH73580.1"/>
    <property type="molecule type" value="Genomic_DNA"/>
</dbReference>
<keyword evidence="2" id="KW-1185">Reference proteome</keyword>
<dbReference type="RefSeq" id="WP_034242311.1">
    <property type="nucleotide sequence ID" value="NZ_AQRA01000005.1"/>
</dbReference>
<protein>
    <submittedName>
        <fullName evidence="1">Uncharacterized protein</fullName>
    </submittedName>
</protein>
<accession>A0A023BUD8</accession>
<comment type="caution">
    <text evidence="1">The sequence shown here is derived from an EMBL/GenBank/DDBJ whole genome shotgun (WGS) entry which is preliminary data.</text>
</comment>
<organism evidence="1 2">
    <name type="scientific">Aquimarina atlantica</name>
    <dbReference type="NCBI Taxonomy" id="1317122"/>
    <lineage>
        <taxon>Bacteria</taxon>
        <taxon>Pseudomonadati</taxon>
        <taxon>Bacteroidota</taxon>
        <taxon>Flavobacteriia</taxon>
        <taxon>Flavobacteriales</taxon>
        <taxon>Flavobacteriaceae</taxon>
        <taxon>Aquimarina</taxon>
    </lineage>
</organism>
<dbReference type="STRING" id="1317122.ATO12_16720"/>